<sequence length="57" mass="6604">MIQRRINPNNETQLEFPTGFFRSDGSFLSPAPQMRFRRLIRIAREGACIGGFNMLED</sequence>
<comment type="caution">
    <text evidence="1">The sequence shown here is derived from an EMBL/GenBank/DDBJ whole genome shotgun (WGS) entry which is preliminary data.</text>
</comment>
<proteinExistence type="predicted"/>
<evidence type="ECO:0000313" key="1">
    <source>
        <dbReference type="EMBL" id="KLU04836.1"/>
    </source>
</evidence>
<dbReference type="EMBL" id="LECT01000025">
    <property type="protein sequence ID" value="KLU04836.1"/>
    <property type="molecule type" value="Genomic_DNA"/>
</dbReference>
<name>A0A0J1BE71_RHOIS</name>
<accession>A0A0J1BE71</accession>
<dbReference type="STRING" id="595434.RISK_003104"/>
<keyword evidence="2" id="KW-1185">Reference proteome</keyword>
<evidence type="ECO:0000313" key="2">
    <source>
        <dbReference type="Proteomes" id="UP000036367"/>
    </source>
</evidence>
<protein>
    <submittedName>
        <fullName evidence="1">Uncharacterized protein</fullName>
    </submittedName>
</protein>
<dbReference type="PATRIC" id="fig|595434.4.peg.2958"/>
<dbReference type="AlphaFoldDB" id="A0A0J1BE71"/>
<organism evidence="1 2">
    <name type="scientific">Rhodopirellula islandica</name>
    <dbReference type="NCBI Taxonomy" id="595434"/>
    <lineage>
        <taxon>Bacteria</taxon>
        <taxon>Pseudomonadati</taxon>
        <taxon>Planctomycetota</taxon>
        <taxon>Planctomycetia</taxon>
        <taxon>Pirellulales</taxon>
        <taxon>Pirellulaceae</taxon>
        <taxon>Rhodopirellula</taxon>
    </lineage>
</organism>
<reference evidence="1" key="1">
    <citation type="submission" date="2015-05" db="EMBL/GenBank/DDBJ databases">
        <title>Permanent draft genome of Rhodopirellula islandicus K833.</title>
        <authorList>
            <person name="Kizina J."/>
            <person name="Richter M."/>
            <person name="Glockner F.O."/>
            <person name="Harder J."/>
        </authorList>
    </citation>
    <scope>NUCLEOTIDE SEQUENCE [LARGE SCALE GENOMIC DNA]</scope>
    <source>
        <strain evidence="1">K833</strain>
    </source>
</reference>
<dbReference type="Proteomes" id="UP000036367">
    <property type="component" value="Unassembled WGS sequence"/>
</dbReference>
<gene>
    <name evidence="1" type="ORF">RISK_003104</name>
</gene>